<evidence type="ECO:0000313" key="2">
    <source>
        <dbReference type="Proteomes" id="UP000821845"/>
    </source>
</evidence>
<comment type="caution">
    <text evidence="1">The sequence shown here is derived from an EMBL/GenBank/DDBJ whole genome shotgun (WGS) entry which is preliminary data.</text>
</comment>
<name>A0ACB7RTI9_HYAAI</name>
<evidence type="ECO:0000313" key="1">
    <source>
        <dbReference type="EMBL" id="KAH6925710.1"/>
    </source>
</evidence>
<sequence>MLLLILRRRGLKGWLEPLPRDGSGGGSGPARNATMNLKPSTKDRLITRNTWIPISRWACNLLLNYSQFSERVRSAGLSNAPAARDAMEPESAAAKTAGEDASDRDMDIHQDNAKDSDGSAQEEGWHVVQRKRYRRAGTNKESDVNGDYNNNAEAGSKAKAQTRNHARLLGRTQKTSRMPRLPAGDYKLGPMEINRGIYKAAAGIAFEERESDVICPNKTQNILVVSTCDPDRADQYRQIRPINVRGTVHEVAAYETAPEDTSKGVIKGIPLDETPGNIRAALVTARNPTVITAKKLGNTTAVIVLFSGNKVPSSVCYAGVITRCTLYRKQIDFCKQCNRIGHRSDVCPNPNDRLCPGCGALNPNRGHTWDRNCKAKYKMPFIVKQMQWARIQDDQREAPPQARGRSHSRSRSRERQRSRSTRRGSTPGRPHSRSTSTSKGPPNKGEGTSEPTQNSPPTATASSEVPVSKTAWR</sequence>
<gene>
    <name evidence="1" type="ORF">HPB50_008879</name>
</gene>
<dbReference type="EMBL" id="CM023487">
    <property type="protein sequence ID" value="KAH6925710.1"/>
    <property type="molecule type" value="Genomic_DNA"/>
</dbReference>
<organism evidence="1 2">
    <name type="scientific">Hyalomma asiaticum</name>
    <name type="common">Tick</name>
    <dbReference type="NCBI Taxonomy" id="266040"/>
    <lineage>
        <taxon>Eukaryota</taxon>
        <taxon>Metazoa</taxon>
        <taxon>Ecdysozoa</taxon>
        <taxon>Arthropoda</taxon>
        <taxon>Chelicerata</taxon>
        <taxon>Arachnida</taxon>
        <taxon>Acari</taxon>
        <taxon>Parasitiformes</taxon>
        <taxon>Ixodida</taxon>
        <taxon>Ixodoidea</taxon>
        <taxon>Ixodidae</taxon>
        <taxon>Hyalomminae</taxon>
        <taxon>Hyalomma</taxon>
    </lineage>
</organism>
<dbReference type="Proteomes" id="UP000821845">
    <property type="component" value="Chromosome 7"/>
</dbReference>
<accession>A0ACB7RTI9</accession>
<reference evidence="1" key="1">
    <citation type="submission" date="2020-05" db="EMBL/GenBank/DDBJ databases">
        <title>Large-scale comparative analyses of tick genomes elucidate their genetic diversity and vector capacities.</title>
        <authorList>
            <person name="Jia N."/>
            <person name="Wang J."/>
            <person name="Shi W."/>
            <person name="Du L."/>
            <person name="Sun Y."/>
            <person name="Zhan W."/>
            <person name="Jiang J."/>
            <person name="Wang Q."/>
            <person name="Zhang B."/>
            <person name="Ji P."/>
            <person name="Sakyi L.B."/>
            <person name="Cui X."/>
            <person name="Yuan T."/>
            <person name="Jiang B."/>
            <person name="Yang W."/>
            <person name="Lam T.T.-Y."/>
            <person name="Chang Q."/>
            <person name="Ding S."/>
            <person name="Wang X."/>
            <person name="Zhu J."/>
            <person name="Ruan X."/>
            <person name="Zhao L."/>
            <person name="Wei J."/>
            <person name="Que T."/>
            <person name="Du C."/>
            <person name="Cheng J."/>
            <person name="Dai P."/>
            <person name="Han X."/>
            <person name="Huang E."/>
            <person name="Gao Y."/>
            <person name="Liu J."/>
            <person name="Shao H."/>
            <person name="Ye R."/>
            <person name="Li L."/>
            <person name="Wei W."/>
            <person name="Wang X."/>
            <person name="Wang C."/>
            <person name="Yang T."/>
            <person name="Huo Q."/>
            <person name="Li W."/>
            <person name="Guo W."/>
            <person name="Chen H."/>
            <person name="Zhou L."/>
            <person name="Ni X."/>
            <person name="Tian J."/>
            <person name="Zhou Y."/>
            <person name="Sheng Y."/>
            <person name="Liu T."/>
            <person name="Pan Y."/>
            <person name="Xia L."/>
            <person name="Li J."/>
            <person name="Zhao F."/>
            <person name="Cao W."/>
        </authorList>
    </citation>
    <scope>NUCLEOTIDE SEQUENCE</scope>
    <source>
        <strain evidence="1">Hyas-2018</strain>
    </source>
</reference>
<keyword evidence="2" id="KW-1185">Reference proteome</keyword>
<protein>
    <submittedName>
        <fullName evidence="1">Uncharacterized protein</fullName>
    </submittedName>
</protein>
<proteinExistence type="predicted"/>